<sequence length="277" mass="31422">MQYQCPICHHSLQLDNRVWRCSNHHQFDRAKEGYVNLMPVQHKKSKNPGDNQMMMQARRQFLDAGYYQPLRDAIYSLLDKSLSDHQNTKRLLDIGCGEGYYTGFLADNLSSHHTVQVHGLDIAKGAIRAAAKRYPAASFCVASSHRLPFADDSMDGVLRIYAPCKALELARVIKSGGFIVAVTPAPQHLIQLKGLIYQTPQPHEDVEEQIEGFLCIQQQRLSYNLTLPGEQAVNLLQMTPFAWKASEQLLQQLAEIAEFHCEADFYIRLYQKSSITS</sequence>
<dbReference type="Pfam" id="PF21302">
    <property type="entry name" value="Zn_ribbon_RlmA"/>
    <property type="match status" value="1"/>
</dbReference>
<dbReference type="InterPro" id="IPR016718">
    <property type="entry name" value="rRNA_m1G-MeTrfase_A_prd"/>
</dbReference>
<dbReference type="PIRSF" id="PIRSF018249">
    <property type="entry name" value="MyrA_prd"/>
    <property type="match status" value="1"/>
</dbReference>
<dbReference type="NCBIfam" id="NF008300">
    <property type="entry name" value="PRK11088.1"/>
    <property type="match status" value="1"/>
</dbReference>
<dbReference type="Pfam" id="PF13847">
    <property type="entry name" value="Methyltransf_31"/>
    <property type="match status" value="1"/>
</dbReference>
<comment type="caution">
    <text evidence="3">The sequence shown here is derived from an EMBL/GenBank/DDBJ whole genome shotgun (WGS) entry which is preliminary data.</text>
</comment>
<protein>
    <submittedName>
        <fullName evidence="3">23S rRNA (Guanine(745)-N(1))-methyltransferase</fullName>
    </submittedName>
</protein>
<dbReference type="EMBL" id="BRLJ01000001">
    <property type="protein sequence ID" value="GKX61686.1"/>
    <property type="molecule type" value="Genomic_DNA"/>
</dbReference>
<dbReference type="InterPro" id="IPR025714">
    <property type="entry name" value="Methyltranfer_dom"/>
</dbReference>
<gene>
    <name evidence="3" type="primary">rrmA</name>
    <name evidence="3" type="ORF">SOASR032_02550</name>
</gene>
<dbReference type="RefSeq" id="WP_261821418.1">
    <property type="nucleotide sequence ID" value="NZ_BRLJ01000001.1"/>
</dbReference>
<organism evidence="3 4">
    <name type="scientific">Pragia fontium</name>
    <dbReference type="NCBI Taxonomy" id="82985"/>
    <lineage>
        <taxon>Bacteria</taxon>
        <taxon>Pseudomonadati</taxon>
        <taxon>Pseudomonadota</taxon>
        <taxon>Gammaproteobacteria</taxon>
        <taxon>Enterobacterales</taxon>
        <taxon>Budviciaceae</taxon>
        <taxon>Pragia</taxon>
    </lineage>
</organism>
<evidence type="ECO:0000313" key="4">
    <source>
        <dbReference type="Proteomes" id="UP001059610"/>
    </source>
</evidence>
<dbReference type="SUPFAM" id="SSF53335">
    <property type="entry name" value="S-adenosyl-L-methionine-dependent methyltransferases"/>
    <property type="match status" value="1"/>
</dbReference>
<accession>A0ABQ5LDJ3</accession>
<name>A0ABQ5LDJ3_9GAMM</name>
<reference evidence="3" key="1">
    <citation type="submission" date="2022-06" db="EMBL/GenBank/DDBJ databases">
        <title>Draft genome sequences of Pragia fontium str. JCM24417.</title>
        <authorList>
            <person name="Wakabayashi Y."/>
            <person name="Kojima K."/>
        </authorList>
    </citation>
    <scope>NUCLEOTIDE SEQUENCE</scope>
    <source>
        <strain evidence="3">JCM 24417</strain>
    </source>
</reference>
<evidence type="ECO:0000259" key="1">
    <source>
        <dbReference type="Pfam" id="PF13847"/>
    </source>
</evidence>
<dbReference type="InterPro" id="IPR052939">
    <property type="entry name" value="23S_rRNA_MeTrnsfrase_RlmA"/>
</dbReference>
<dbReference type="PANTHER" id="PTHR43460:SF1">
    <property type="entry name" value="METHYLTRANSFERASE TYPE 11 DOMAIN-CONTAINING PROTEIN"/>
    <property type="match status" value="1"/>
</dbReference>
<evidence type="ECO:0000259" key="2">
    <source>
        <dbReference type="Pfam" id="PF21302"/>
    </source>
</evidence>
<evidence type="ECO:0000313" key="3">
    <source>
        <dbReference type="EMBL" id="GKX61686.1"/>
    </source>
</evidence>
<dbReference type="PANTHER" id="PTHR43460">
    <property type="entry name" value="METHYLTRANSFERASE"/>
    <property type="match status" value="1"/>
</dbReference>
<dbReference type="InterPro" id="IPR048647">
    <property type="entry name" value="RlmA_N"/>
</dbReference>
<dbReference type="Gene3D" id="3.40.50.150">
    <property type="entry name" value="Vaccinia Virus protein VP39"/>
    <property type="match status" value="1"/>
</dbReference>
<dbReference type="InterPro" id="IPR029063">
    <property type="entry name" value="SAM-dependent_MTases_sf"/>
</dbReference>
<dbReference type="CDD" id="cd02440">
    <property type="entry name" value="AdoMet_MTases"/>
    <property type="match status" value="1"/>
</dbReference>
<feature type="domain" description="Methyltransferase" evidence="1">
    <location>
        <begin position="88"/>
        <end position="201"/>
    </location>
</feature>
<dbReference type="Proteomes" id="UP001059610">
    <property type="component" value="Unassembled WGS sequence"/>
</dbReference>
<keyword evidence="4" id="KW-1185">Reference proteome</keyword>
<proteinExistence type="predicted"/>
<feature type="domain" description="23S rRNA (guanine(745)-N(1))-methyltransferase N-terminal" evidence="2">
    <location>
        <begin position="3"/>
        <end position="46"/>
    </location>
</feature>